<dbReference type="SUPFAM" id="SSF50249">
    <property type="entry name" value="Nucleic acid-binding proteins"/>
    <property type="match status" value="1"/>
</dbReference>
<dbReference type="Proteomes" id="UP000060487">
    <property type="component" value="Unassembled WGS sequence"/>
</dbReference>
<evidence type="ECO:0000256" key="7">
    <source>
        <dbReference type="HAMAP-Rule" id="MF_00201"/>
    </source>
</evidence>
<accession>A0ABR5SF18</accession>
<dbReference type="InterPro" id="IPR037278">
    <property type="entry name" value="ARFGAP/RecO"/>
</dbReference>
<evidence type="ECO:0000256" key="2">
    <source>
        <dbReference type="ARBA" id="ARBA00021310"/>
    </source>
</evidence>
<dbReference type="PANTHER" id="PTHR33991">
    <property type="entry name" value="DNA REPAIR PROTEIN RECO"/>
    <property type="match status" value="1"/>
</dbReference>
<evidence type="ECO:0000313" key="10">
    <source>
        <dbReference type="Proteomes" id="UP000060487"/>
    </source>
</evidence>
<evidence type="ECO:0000259" key="8">
    <source>
        <dbReference type="Pfam" id="PF11967"/>
    </source>
</evidence>
<dbReference type="HAMAP" id="MF_00201">
    <property type="entry name" value="RecO"/>
    <property type="match status" value="1"/>
</dbReference>
<comment type="caution">
    <text evidence="9">The sequence shown here is derived from an EMBL/GenBank/DDBJ whole genome shotgun (WGS) entry which is preliminary data.</text>
</comment>
<organism evidence="9 10">
    <name type="scientific">Candidatus Magnetominusculus xianensis</name>
    <dbReference type="NCBI Taxonomy" id="1748249"/>
    <lineage>
        <taxon>Bacteria</taxon>
        <taxon>Pseudomonadati</taxon>
        <taxon>Nitrospirota</taxon>
        <taxon>Nitrospiria</taxon>
        <taxon>Nitrospirales</taxon>
        <taxon>Nitrospiraceae</taxon>
        <taxon>Candidatus Magnetominusculus</taxon>
    </lineage>
</organism>
<keyword evidence="3 7" id="KW-0227">DNA damage</keyword>
<name>A0ABR5SF18_9BACT</name>
<gene>
    <name evidence="7 9" type="primary">recO</name>
    <name evidence="9" type="ORF">ASN18_2113</name>
</gene>
<evidence type="ECO:0000256" key="1">
    <source>
        <dbReference type="ARBA" id="ARBA00007452"/>
    </source>
</evidence>
<dbReference type="Pfam" id="PF11967">
    <property type="entry name" value="RecO_N"/>
    <property type="match status" value="1"/>
</dbReference>
<protein>
    <recommendedName>
        <fullName evidence="2 7">DNA repair protein RecO</fullName>
    </recommendedName>
    <alternativeName>
        <fullName evidence="6 7">Recombination protein O</fullName>
    </alternativeName>
</protein>
<keyword evidence="5 7" id="KW-0234">DNA repair</keyword>
<reference evidence="9 10" key="1">
    <citation type="submission" date="2015-11" db="EMBL/GenBank/DDBJ databases">
        <authorList>
            <person name="Lin W."/>
        </authorList>
    </citation>
    <scope>NUCLEOTIDE SEQUENCE [LARGE SCALE GENOMIC DNA]</scope>
    <source>
        <strain evidence="9 10">HCH-1</strain>
    </source>
</reference>
<dbReference type="InterPro" id="IPR042242">
    <property type="entry name" value="RecO_C"/>
</dbReference>
<keyword evidence="10" id="KW-1185">Reference proteome</keyword>
<dbReference type="Pfam" id="PF02565">
    <property type="entry name" value="RecO_C"/>
    <property type="match status" value="1"/>
</dbReference>
<dbReference type="PANTHER" id="PTHR33991:SF1">
    <property type="entry name" value="DNA REPAIR PROTEIN RECO"/>
    <property type="match status" value="1"/>
</dbReference>
<dbReference type="SUPFAM" id="SSF57863">
    <property type="entry name" value="ArfGap/RecO-like zinc finger"/>
    <property type="match status" value="1"/>
</dbReference>
<comment type="function">
    <text evidence="7">Involved in DNA repair and RecF pathway recombination.</text>
</comment>
<dbReference type="InterPro" id="IPR012340">
    <property type="entry name" value="NA-bd_OB-fold"/>
</dbReference>
<dbReference type="EMBL" id="LNQR01000071">
    <property type="protein sequence ID" value="KWT84008.1"/>
    <property type="molecule type" value="Genomic_DNA"/>
</dbReference>
<sequence length="252" mass="28951">MRFSAEGIVFKGLPLGEADMIMTIFTRQKGFVRAFAKSPRKTKSRFGSALEPFSYIRLSLWGKENAELPRLIQADIVHPFQKLREELKCFLRVSEIFEMTFMLIPEHVRQERLFDILLDTLRMQEQDCMNPKAILCYKIKMLAAAGFMPRLNGCARCAGTGRRFYFREGSILCDNCSGNGNPISGFELSPGAIKLFETLRLWDWSKLNRVVPSDGLARELGMLLDLHIRYRLEKGLKTRDFIENIKTKAAMP</sequence>
<dbReference type="Gene3D" id="1.20.1440.120">
    <property type="entry name" value="Recombination protein O, C-terminal domain"/>
    <property type="match status" value="1"/>
</dbReference>
<evidence type="ECO:0000256" key="3">
    <source>
        <dbReference type="ARBA" id="ARBA00022763"/>
    </source>
</evidence>
<dbReference type="RefSeq" id="WP_085052715.1">
    <property type="nucleotide sequence ID" value="NZ_LNQR01000071.1"/>
</dbReference>
<evidence type="ECO:0000256" key="5">
    <source>
        <dbReference type="ARBA" id="ARBA00023204"/>
    </source>
</evidence>
<feature type="domain" description="DNA replication/recombination mediator RecO N-terminal" evidence="8">
    <location>
        <begin position="1"/>
        <end position="80"/>
    </location>
</feature>
<dbReference type="Gene3D" id="2.40.50.140">
    <property type="entry name" value="Nucleic acid-binding proteins"/>
    <property type="match status" value="1"/>
</dbReference>
<proteinExistence type="inferred from homology"/>
<dbReference type="InterPro" id="IPR003717">
    <property type="entry name" value="RecO"/>
</dbReference>
<dbReference type="NCBIfam" id="TIGR00613">
    <property type="entry name" value="reco"/>
    <property type="match status" value="1"/>
</dbReference>
<evidence type="ECO:0000256" key="4">
    <source>
        <dbReference type="ARBA" id="ARBA00023172"/>
    </source>
</evidence>
<dbReference type="InterPro" id="IPR022572">
    <property type="entry name" value="DNA_rep/recomb_RecO_N"/>
</dbReference>
<evidence type="ECO:0000313" key="9">
    <source>
        <dbReference type="EMBL" id="KWT84008.1"/>
    </source>
</evidence>
<evidence type="ECO:0000256" key="6">
    <source>
        <dbReference type="ARBA" id="ARBA00033409"/>
    </source>
</evidence>
<keyword evidence="4 7" id="KW-0233">DNA recombination</keyword>
<comment type="similarity">
    <text evidence="1 7">Belongs to the RecO family.</text>
</comment>